<evidence type="ECO:0000313" key="4">
    <source>
        <dbReference type="Proteomes" id="UP000236630"/>
    </source>
</evidence>
<reference evidence="3 4" key="1">
    <citation type="journal article" date="2017" name="Front. Genet.">
        <title>Draft sequencing of the heterozygous diploid genome of Satsuma (Citrus unshiu Marc.) using a hybrid assembly approach.</title>
        <authorList>
            <person name="Shimizu T."/>
            <person name="Tanizawa Y."/>
            <person name="Mochizuki T."/>
            <person name="Nagasaki H."/>
            <person name="Yoshioka T."/>
            <person name="Toyoda A."/>
            <person name="Fujiyama A."/>
            <person name="Kaminuma E."/>
            <person name="Nakamura Y."/>
        </authorList>
    </citation>
    <scope>NUCLEOTIDE SEQUENCE [LARGE SCALE GENOMIC DNA]</scope>
    <source>
        <strain evidence="4">cv. Miyagawa wase</strain>
    </source>
</reference>
<protein>
    <submittedName>
        <fullName evidence="3">Uncharacterized protein</fullName>
    </submittedName>
</protein>
<name>A0A2H5QHE0_CITUN</name>
<feature type="chain" id="PRO_5014173184" evidence="2">
    <location>
        <begin position="28"/>
        <end position="82"/>
    </location>
</feature>
<gene>
    <name evidence="3" type="ORF">CUMW_230160</name>
</gene>
<feature type="signal peptide" evidence="2">
    <location>
        <begin position="1"/>
        <end position="27"/>
    </location>
</feature>
<feature type="compositionally biased region" description="Polar residues" evidence="1">
    <location>
        <begin position="73"/>
        <end position="82"/>
    </location>
</feature>
<accession>A0A2H5QHE0</accession>
<evidence type="ECO:0000313" key="3">
    <source>
        <dbReference type="EMBL" id="GAY64003.1"/>
    </source>
</evidence>
<feature type="region of interest" description="Disordered" evidence="1">
    <location>
        <begin position="44"/>
        <end position="82"/>
    </location>
</feature>
<dbReference type="AlphaFoldDB" id="A0A2H5QHE0"/>
<evidence type="ECO:0000256" key="1">
    <source>
        <dbReference type="SAM" id="MobiDB-lite"/>
    </source>
</evidence>
<dbReference type="EMBL" id="BDQV01000384">
    <property type="protein sequence ID" value="GAY64003.1"/>
    <property type="molecule type" value="Genomic_DNA"/>
</dbReference>
<proteinExistence type="predicted"/>
<dbReference type="Proteomes" id="UP000236630">
    <property type="component" value="Unassembled WGS sequence"/>
</dbReference>
<organism evidence="3 4">
    <name type="scientific">Citrus unshiu</name>
    <name type="common">Satsuma mandarin</name>
    <name type="synonym">Citrus nobilis var. unshiu</name>
    <dbReference type="NCBI Taxonomy" id="55188"/>
    <lineage>
        <taxon>Eukaryota</taxon>
        <taxon>Viridiplantae</taxon>
        <taxon>Streptophyta</taxon>
        <taxon>Embryophyta</taxon>
        <taxon>Tracheophyta</taxon>
        <taxon>Spermatophyta</taxon>
        <taxon>Magnoliopsida</taxon>
        <taxon>eudicotyledons</taxon>
        <taxon>Gunneridae</taxon>
        <taxon>Pentapetalae</taxon>
        <taxon>rosids</taxon>
        <taxon>malvids</taxon>
        <taxon>Sapindales</taxon>
        <taxon>Rutaceae</taxon>
        <taxon>Aurantioideae</taxon>
        <taxon>Citrus</taxon>
    </lineage>
</organism>
<keyword evidence="4" id="KW-1185">Reference proteome</keyword>
<evidence type="ECO:0000256" key="2">
    <source>
        <dbReference type="SAM" id="SignalP"/>
    </source>
</evidence>
<sequence length="82" mass="9178">MNSFQRSCQLLALVVLIFTSSTPRIEAGRWKSFSSPSSRTQQVYADSSVSVPFDSARPSSSQEFESEKRRVPTGSNPLHNKR</sequence>
<comment type="caution">
    <text evidence="3">The sequence shown here is derived from an EMBL/GenBank/DDBJ whole genome shotgun (WGS) entry which is preliminary data.</text>
</comment>
<keyword evidence="2" id="KW-0732">Signal</keyword>